<name>A0A849A6K5_9ACTN</name>
<dbReference type="AlphaFoldDB" id="A0A849A6K5"/>
<keyword evidence="2" id="KW-0812">Transmembrane</keyword>
<feature type="compositionally biased region" description="Basic and acidic residues" evidence="1">
    <location>
        <begin position="325"/>
        <end position="337"/>
    </location>
</feature>
<accession>A0A849A6K5</accession>
<dbReference type="Pfam" id="PF05661">
    <property type="entry name" value="DUF808"/>
    <property type="match status" value="1"/>
</dbReference>
<organism evidence="3 4">
    <name type="scientific">Nakamurella aerolata</name>
    <dbReference type="NCBI Taxonomy" id="1656892"/>
    <lineage>
        <taxon>Bacteria</taxon>
        <taxon>Bacillati</taxon>
        <taxon>Actinomycetota</taxon>
        <taxon>Actinomycetes</taxon>
        <taxon>Nakamurellales</taxon>
        <taxon>Nakamurellaceae</taxon>
        <taxon>Nakamurella</taxon>
    </lineage>
</organism>
<protein>
    <submittedName>
        <fullName evidence="3">DUF808 domain-containing protein</fullName>
    </submittedName>
</protein>
<dbReference type="RefSeq" id="WP_171199828.1">
    <property type="nucleotide sequence ID" value="NZ_JABEND010000005.1"/>
</dbReference>
<dbReference type="PIRSF" id="PIRSF016660">
    <property type="entry name" value="YedI"/>
    <property type="match status" value="1"/>
</dbReference>
<feature type="region of interest" description="Disordered" evidence="1">
    <location>
        <begin position="309"/>
        <end position="352"/>
    </location>
</feature>
<comment type="caution">
    <text evidence="3">The sequence shown here is derived from an EMBL/GenBank/DDBJ whole genome shotgun (WGS) entry which is preliminary data.</text>
</comment>
<dbReference type="InterPro" id="IPR008526">
    <property type="entry name" value="YedI"/>
</dbReference>
<dbReference type="PANTHER" id="PTHR30503:SF3">
    <property type="entry name" value="INNER MEMBRANE PROTEIN YEDI"/>
    <property type="match status" value="1"/>
</dbReference>
<evidence type="ECO:0000313" key="3">
    <source>
        <dbReference type="EMBL" id="NNG36145.1"/>
    </source>
</evidence>
<feature type="transmembrane region" description="Helical" evidence="2">
    <location>
        <begin position="264"/>
        <end position="297"/>
    </location>
</feature>
<keyword evidence="2" id="KW-1133">Transmembrane helix</keyword>
<dbReference type="PANTHER" id="PTHR30503">
    <property type="entry name" value="INNER MEMBRANE PROTEIN YEDI"/>
    <property type="match status" value="1"/>
</dbReference>
<feature type="transmembrane region" description="Helical" evidence="2">
    <location>
        <begin position="220"/>
        <end position="244"/>
    </location>
</feature>
<sequence>MASGLFALLDDVAVLAKAAAASIDDVGAAAARASAKAVGVVVDDTAVTPRYVQGIAAERELPIIKKIAVGSLRNKIIFILPAIMLLSQFAEWAVTPLLMLGATFLCYEGAEKIWEKLLGHAKHAEETGPVDEQQVVTNATRTDFILSTEIMVISLNEVTSEPFFLRLVVLLVVAVVITLLVYGVVGLIVKMDDGGLKLAQSESPFWQKFGRGLVAAMPKVLNVLSVVGVVAMLWVGGHILLVGMDDLGFSAPYDLVHHIEEPVAGIAGVGGILGWIVNTLCSAILGFIVGSIVVLIVTPIRNAITRRKEHKQAAAPAKPAAADKAAADDAARHDVTAREPGQPPAGTATDSH</sequence>
<gene>
    <name evidence="3" type="ORF">HKD39_10540</name>
</gene>
<feature type="compositionally biased region" description="Low complexity" evidence="1">
    <location>
        <begin position="313"/>
        <end position="324"/>
    </location>
</feature>
<dbReference type="Proteomes" id="UP000562984">
    <property type="component" value="Unassembled WGS sequence"/>
</dbReference>
<evidence type="ECO:0000256" key="2">
    <source>
        <dbReference type="SAM" id="Phobius"/>
    </source>
</evidence>
<feature type="transmembrane region" description="Helical" evidence="2">
    <location>
        <begin position="163"/>
        <end position="189"/>
    </location>
</feature>
<reference evidence="3 4" key="1">
    <citation type="submission" date="2020-05" db="EMBL/GenBank/DDBJ databases">
        <title>Nakamurella sp. DB0629 isolated from air conditioner.</title>
        <authorList>
            <person name="Kim D.H."/>
            <person name="Kim D.-U."/>
        </authorList>
    </citation>
    <scope>NUCLEOTIDE SEQUENCE [LARGE SCALE GENOMIC DNA]</scope>
    <source>
        <strain evidence="3 4">DB0629</strain>
    </source>
</reference>
<keyword evidence="2" id="KW-0472">Membrane</keyword>
<evidence type="ECO:0000256" key="1">
    <source>
        <dbReference type="SAM" id="MobiDB-lite"/>
    </source>
</evidence>
<dbReference type="EMBL" id="JABEND010000005">
    <property type="protein sequence ID" value="NNG36145.1"/>
    <property type="molecule type" value="Genomic_DNA"/>
</dbReference>
<dbReference type="GO" id="GO:0005886">
    <property type="term" value="C:plasma membrane"/>
    <property type="evidence" value="ECO:0007669"/>
    <property type="project" value="TreeGrafter"/>
</dbReference>
<evidence type="ECO:0000313" key="4">
    <source>
        <dbReference type="Proteomes" id="UP000562984"/>
    </source>
</evidence>
<proteinExistence type="predicted"/>
<keyword evidence="4" id="KW-1185">Reference proteome</keyword>